<evidence type="ECO:0000313" key="1">
    <source>
        <dbReference type="EMBL" id="KAG9224937.1"/>
    </source>
</evidence>
<gene>
    <name evidence="1" type="ORF">CCMSSC00406_0001912</name>
</gene>
<dbReference type="EMBL" id="WQMT02000003">
    <property type="protein sequence ID" value="KAG9224937.1"/>
    <property type="molecule type" value="Genomic_DNA"/>
</dbReference>
<reference evidence="1 2" key="1">
    <citation type="journal article" date="2021" name="Appl. Environ. Microbiol.">
        <title>Genetic linkage and physical mapping for an oyster mushroom Pleurotus cornucopiae and QTL analysis for the trait cap color.</title>
        <authorList>
            <person name="Zhang Y."/>
            <person name="Gao W."/>
            <person name="Sonnenberg A."/>
            <person name="Chen Q."/>
            <person name="Zhang J."/>
            <person name="Huang C."/>
        </authorList>
    </citation>
    <scope>NUCLEOTIDE SEQUENCE [LARGE SCALE GENOMIC DNA]</scope>
    <source>
        <strain evidence="1">CCMSSC00406</strain>
    </source>
</reference>
<organism evidence="1 2">
    <name type="scientific">Pleurotus cornucopiae</name>
    <name type="common">Cornucopia mushroom</name>
    <dbReference type="NCBI Taxonomy" id="5321"/>
    <lineage>
        <taxon>Eukaryota</taxon>
        <taxon>Fungi</taxon>
        <taxon>Dikarya</taxon>
        <taxon>Basidiomycota</taxon>
        <taxon>Agaricomycotina</taxon>
        <taxon>Agaricomycetes</taxon>
        <taxon>Agaricomycetidae</taxon>
        <taxon>Agaricales</taxon>
        <taxon>Pleurotineae</taxon>
        <taxon>Pleurotaceae</taxon>
        <taxon>Pleurotus</taxon>
    </lineage>
</organism>
<accession>A0ACB7J2Z2</accession>
<protein>
    <submittedName>
        <fullName evidence="1">Uncharacterized protein</fullName>
    </submittedName>
</protein>
<proteinExistence type="predicted"/>
<evidence type="ECO:0000313" key="2">
    <source>
        <dbReference type="Proteomes" id="UP000824881"/>
    </source>
</evidence>
<dbReference type="Proteomes" id="UP000824881">
    <property type="component" value="Unassembled WGS sequence"/>
</dbReference>
<keyword evidence="2" id="KW-1185">Reference proteome</keyword>
<sequence>MSCLPFVLDPRRPEESIDVTMSPRPIAGYIPPRGHPHEAPTRVLSICIGTRLRGLVRKMVFITNNAVTGQRLATRTAFQWANSGGTLFVMHVTCADILRRIFDAEDMNTKSLARVSQIEEVVGKVQGGASAGWLPLVRYKEVGEKIDLAPFWSHQPDTPSMGSNVFDWARLENSRYKWLFVAKVDEKRLPWGDDFEVGEGSRLSHHPLELLYLLLPHLSPRSYAMLASTFSSAITHSPSSSPTRETSSSPFARPYPQRKNTKSRPRRSVASWHPKTRSWRPSMGIVWVLVEGAYVERDAGAAVDFGGVRARTRSLQGGSKRTSLKKEESEYDASDVA</sequence>
<comment type="caution">
    <text evidence="1">The sequence shown here is derived from an EMBL/GenBank/DDBJ whole genome shotgun (WGS) entry which is preliminary data.</text>
</comment>
<name>A0ACB7J2Z2_PLECO</name>